<comment type="caution">
    <text evidence="1">The sequence shown here is derived from an EMBL/GenBank/DDBJ whole genome shotgun (WGS) entry which is preliminary data.</text>
</comment>
<keyword evidence="2" id="KW-1185">Reference proteome</keyword>
<gene>
    <name evidence="1" type="ORF">TcWFU_010158</name>
</gene>
<dbReference type="Proteomes" id="UP001651158">
    <property type="component" value="Unassembled WGS sequence"/>
</dbReference>
<name>A0ABR4QIV4_9CEST</name>
<dbReference type="EMBL" id="JAKROA010000003">
    <property type="protein sequence ID" value="KAL5109565.1"/>
    <property type="molecule type" value="Genomic_DNA"/>
</dbReference>
<organism evidence="1 2">
    <name type="scientific">Taenia crassiceps</name>
    <dbReference type="NCBI Taxonomy" id="6207"/>
    <lineage>
        <taxon>Eukaryota</taxon>
        <taxon>Metazoa</taxon>
        <taxon>Spiralia</taxon>
        <taxon>Lophotrochozoa</taxon>
        <taxon>Platyhelminthes</taxon>
        <taxon>Cestoda</taxon>
        <taxon>Eucestoda</taxon>
        <taxon>Cyclophyllidea</taxon>
        <taxon>Taeniidae</taxon>
        <taxon>Taenia</taxon>
    </lineage>
</organism>
<reference evidence="1 2" key="1">
    <citation type="journal article" date="2022" name="Front. Cell. Infect. Microbiol.">
        <title>The Genomes of Two Strains of Taenia crassiceps the Animal Model for the Study of Human Cysticercosis.</title>
        <authorList>
            <person name="Bobes R.J."/>
            <person name="Estrada K."/>
            <person name="Rios-Valencia D.G."/>
            <person name="Calderon-Gallegos A."/>
            <person name="de la Torre P."/>
            <person name="Carrero J.C."/>
            <person name="Sanchez-Flores A."/>
            <person name="Laclette J.P."/>
        </authorList>
    </citation>
    <scope>NUCLEOTIDE SEQUENCE [LARGE SCALE GENOMIC DNA]</scope>
    <source>
        <strain evidence="1">WFUcys</strain>
    </source>
</reference>
<sequence length="175" mass="19365">MAFRVAGKGSVEWPVLIATRQNTLCRPMRKCHLQITRDGEVDRLQSVSVTASAEPSLRNLPVAPRYSVGDRFRCGVRIFVGQVLIPHLLPSLPLAPQLYSSPHAGSLVSVSGSSRSQISQQWMLPWIASPTQNIMRFDRLVSQNVTFYDDSRTLFDSPTKFGASSSIILIKLVPS</sequence>
<accession>A0ABR4QIV4</accession>
<protein>
    <submittedName>
        <fullName evidence="1">Uncharacterized protein</fullName>
    </submittedName>
</protein>
<evidence type="ECO:0000313" key="2">
    <source>
        <dbReference type="Proteomes" id="UP001651158"/>
    </source>
</evidence>
<evidence type="ECO:0000313" key="1">
    <source>
        <dbReference type="EMBL" id="KAL5109565.1"/>
    </source>
</evidence>
<proteinExistence type="predicted"/>